<dbReference type="EMBL" id="JABCKV010005594">
    <property type="protein sequence ID" value="KAG5633362.1"/>
    <property type="molecule type" value="Genomic_DNA"/>
</dbReference>
<accession>A0A9P7FKW6</accession>
<dbReference type="OrthoDB" id="409122at2759"/>
<dbReference type="InterPro" id="IPR036852">
    <property type="entry name" value="Peptidase_S8/S53_dom_sf"/>
</dbReference>
<reference evidence="1" key="1">
    <citation type="submission" date="2020-07" db="EMBL/GenBank/DDBJ databases">
        <authorList>
            <person name="Nieuwenhuis M."/>
            <person name="Van De Peppel L.J.J."/>
        </authorList>
    </citation>
    <scope>NUCLEOTIDE SEQUENCE</scope>
    <source>
        <strain evidence="1">AP01</strain>
        <tissue evidence="1">Mycelium</tissue>
    </source>
</reference>
<name>A0A9P7FKW6_9AGAR</name>
<sequence>ITAVGGTNHVPEAAVAFSGGGFSDYFPRPWYQEAAVGKWIKKFPHDKYKGLFNRSFNASSDLPRRILTYSHCGNQQERPWYP</sequence>
<dbReference type="SUPFAM" id="SSF52743">
    <property type="entry name" value="Subtilisin-like"/>
    <property type="match status" value="1"/>
</dbReference>
<organism evidence="1 2">
    <name type="scientific">Asterophora parasitica</name>
    <dbReference type="NCBI Taxonomy" id="117018"/>
    <lineage>
        <taxon>Eukaryota</taxon>
        <taxon>Fungi</taxon>
        <taxon>Dikarya</taxon>
        <taxon>Basidiomycota</taxon>
        <taxon>Agaricomycotina</taxon>
        <taxon>Agaricomycetes</taxon>
        <taxon>Agaricomycetidae</taxon>
        <taxon>Agaricales</taxon>
        <taxon>Tricholomatineae</taxon>
        <taxon>Lyophyllaceae</taxon>
        <taxon>Asterophora</taxon>
    </lineage>
</organism>
<comment type="caution">
    <text evidence="1">The sequence shown here is derived from an EMBL/GenBank/DDBJ whole genome shotgun (WGS) entry which is preliminary data.</text>
</comment>
<evidence type="ECO:0000313" key="1">
    <source>
        <dbReference type="EMBL" id="KAG5633362.1"/>
    </source>
</evidence>
<protein>
    <submittedName>
        <fullName evidence="1">Uncharacterized protein</fullName>
    </submittedName>
</protein>
<proteinExistence type="predicted"/>
<dbReference type="PANTHER" id="PTHR14218:SF15">
    <property type="entry name" value="TRIPEPTIDYL-PEPTIDASE 1"/>
    <property type="match status" value="1"/>
</dbReference>
<feature type="non-terminal residue" evidence="1">
    <location>
        <position position="82"/>
    </location>
</feature>
<evidence type="ECO:0000313" key="2">
    <source>
        <dbReference type="Proteomes" id="UP000775547"/>
    </source>
</evidence>
<dbReference type="GO" id="GO:0008240">
    <property type="term" value="F:tripeptidyl-peptidase activity"/>
    <property type="evidence" value="ECO:0007669"/>
    <property type="project" value="TreeGrafter"/>
</dbReference>
<dbReference type="AlphaFoldDB" id="A0A9P7FKW6"/>
<keyword evidence="2" id="KW-1185">Reference proteome</keyword>
<dbReference type="GO" id="GO:0006508">
    <property type="term" value="P:proteolysis"/>
    <property type="evidence" value="ECO:0007669"/>
    <property type="project" value="InterPro"/>
</dbReference>
<reference evidence="1" key="2">
    <citation type="submission" date="2021-10" db="EMBL/GenBank/DDBJ databases">
        <title>Phylogenomics reveals ancestral predisposition of the termite-cultivated fungus Termitomyces towards a domesticated lifestyle.</title>
        <authorList>
            <person name="Auxier B."/>
            <person name="Grum-Grzhimaylo A."/>
            <person name="Cardenas M.E."/>
            <person name="Lodge J.D."/>
            <person name="Laessoe T."/>
            <person name="Pedersen O."/>
            <person name="Smith M.E."/>
            <person name="Kuyper T.W."/>
            <person name="Franco-Molano E.A."/>
            <person name="Baroni T.J."/>
            <person name="Aanen D.K."/>
        </authorList>
    </citation>
    <scope>NUCLEOTIDE SEQUENCE</scope>
    <source>
        <strain evidence="1">AP01</strain>
        <tissue evidence="1">Mycelium</tissue>
    </source>
</reference>
<dbReference type="Proteomes" id="UP000775547">
    <property type="component" value="Unassembled WGS sequence"/>
</dbReference>
<dbReference type="GO" id="GO:0004252">
    <property type="term" value="F:serine-type endopeptidase activity"/>
    <property type="evidence" value="ECO:0007669"/>
    <property type="project" value="InterPro"/>
</dbReference>
<dbReference type="InterPro" id="IPR050819">
    <property type="entry name" value="Tripeptidyl-peptidase_I"/>
</dbReference>
<dbReference type="PANTHER" id="PTHR14218">
    <property type="entry name" value="PROTEASE S8 TRIPEPTIDYL PEPTIDASE I CLN2"/>
    <property type="match status" value="1"/>
</dbReference>
<dbReference type="Gene3D" id="3.40.50.200">
    <property type="entry name" value="Peptidase S8/S53 domain"/>
    <property type="match status" value="1"/>
</dbReference>
<gene>
    <name evidence="1" type="ORF">DXG03_007531</name>
</gene>